<dbReference type="AlphaFoldDB" id="A0A1D1UGN1"/>
<accession>A0A1D1UGN1</accession>
<evidence type="ECO:0000256" key="1">
    <source>
        <dbReference type="SAM" id="MobiDB-lite"/>
    </source>
</evidence>
<organism evidence="2 3">
    <name type="scientific">Ramazzottius varieornatus</name>
    <name type="common">Water bear</name>
    <name type="synonym">Tardigrade</name>
    <dbReference type="NCBI Taxonomy" id="947166"/>
    <lineage>
        <taxon>Eukaryota</taxon>
        <taxon>Metazoa</taxon>
        <taxon>Ecdysozoa</taxon>
        <taxon>Tardigrada</taxon>
        <taxon>Eutardigrada</taxon>
        <taxon>Parachela</taxon>
        <taxon>Hypsibioidea</taxon>
        <taxon>Ramazzottiidae</taxon>
        <taxon>Ramazzottius</taxon>
    </lineage>
</organism>
<evidence type="ECO:0000313" key="2">
    <source>
        <dbReference type="EMBL" id="GAU87545.1"/>
    </source>
</evidence>
<gene>
    <name evidence="2" type="primary">RvY_00375-1</name>
    <name evidence="2" type="synonym">RvY_00375.1</name>
    <name evidence="2" type="ORF">RvY_00375</name>
</gene>
<feature type="region of interest" description="Disordered" evidence="1">
    <location>
        <begin position="108"/>
        <end position="261"/>
    </location>
</feature>
<feature type="compositionally biased region" description="Basic and acidic residues" evidence="1">
    <location>
        <begin position="176"/>
        <end position="213"/>
    </location>
</feature>
<name>A0A1D1UGN1_RAMVA</name>
<protein>
    <submittedName>
        <fullName evidence="2">Uncharacterized protein</fullName>
    </submittedName>
</protein>
<dbReference type="EMBL" id="BDGG01000001">
    <property type="protein sequence ID" value="GAU87545.1"/>
    <property type="molecule type" value="Genomic_DNA"/>
</dbReference>
<proteinExistence type="predicted"/>
<dbReference type="Proteomes" id="UP000186922">
    <property type="component" value="Unassembled WGS sequence"/>
</dbReference>
<sequence>MGKGETETYPCFERFQPLQPVTFDVQEYRIHRQLLCIGQEDAFFLELGGDLLDTMPEDLKQSRVRKLTGEKRDSRAGKAQPTMLQKLRKKFSRKSSLLFGGQKTQLASVASTSHQEEKPVEEPSSQVATKQKRRSLSAELESLRDSLTPKFQTDSPCRTRKQSGHYRMMAAGVVNDGEKVGAKKNSVKEDKRMAANEKRRLKRLQDKQLKDSNKANQNLSRSTKKTSKTAVLSNGGANPRPETADGSQKVEETLTSQAEPATMDVLADWATISGGAQEISIPDIAAGGSLQILALDSPLSLIDVFKQTSPTGSPLEEVRVRSADGRYFTALSPTATPSTSYSGSFFTAQKDPASPNADVFDLQTQTGTRNFDYLMRELSGKSVRHLGCSPPGDVAVVLDHYLKSLPSAPQSFLNHSGPDYESGLDSSYSLEMDDSVMEDALSLLADSV</sequence>
<comment type="caution">
    <text evidence="2">The sequence shown here is derived from an EMBL/GenBank/DDBJ whole genome shotgun (WGS) entry which is preliminary data.</text>
</comment>
<reference evidence="2 3" key="1">
    <citation type="journal article" date="2016" name="Nat. Commun.">
        <title>Extremotolerant tardigrade genome and improved radiotolerance of human cultured cells by tardigrade-unique protein.</title>
        <authorList>
            <person name="Hashimoto T."/>
            <person name="Horikawa D.D."/>
            <person name="Saito Y."/>
            <person name="Kuwahara H."/>
            <person name="Kozuka-Hata H."/>
            <person name="Shin-I T."/>
            <person name="Minakuchi Y."/>
            <person name="Ohishi K."/>
            <person name="Motoyama A."/>
            <person name="Aizu T."/>
            <person name="Enomoto A."/>
            <person name="Kondo K."/>
            <person name="Tanaka S."/>
            <person name="Hara Y."/>
            <person name="Koshikawa S."/>
            <person name="Sagara H."/>
            <person name="Miura T."/>
            <person name="Yokobori S."/>
            <person name="Miyagawa K."/>
            <person name="Suzuki Y."/>
            <person name="Kubo T."/>
            <person name="Oyama M."/>
            <person name="Kohara Y."/>
            <person name="Fujiyama A."/>
            <person name="Arakawa K."/>
            <person name="Katayama T."/>
            <person name="Toyoda A."/>
            <person name="Kunieda T."/>
        </authorList>
    </citation>
    <scope>NUCLEOTIDE SEQUENCE [LARGE SCALE GENOMIC DNA]</scope>
    <source>
        <strain evidence="2 3">YOKOZUNA-1</strain>
    </source>
</reference>
<evidence type="ECO:0000313" key="3">
    <source>
        <dbReference type="Proteomes" id="UP000186922"/>
    </source>
</evidence>
<keyword evidence="3" id="KW-1185">Reference proteome</keyword>